<dbReference type="InParanoid" id="A0A397RZ94"/>
<organism evidence="2 3">
    <name type="scientific">Anaeroplasma bactoclasticum</name>
    <dbReference type="NCBI Taxonomy" id="2088"/>
    <lineage>
        <taxon>Bacteria</taxon>
        <taxon>Bacillati</taxon>
        <taxon>Mycoplasmatota</taxon>
        <taxon>Mollicutes</taxon>
        <taxon>Anaeroplasmatales</taxon>
        <taxon>Anaeroplasmataceae</taxon>
        <taxon>Anaeroplasma</taxon>
    </lineage>
</organism>
<dbReference type="OrthoDB" id="9777090at2"/>
<evidence type="ECO:0000256" key="1">
    <source>
        <dbReference type="SAM" id="Phobius"/>
    </source>
</evidence>
<dbReference type="AlphaFoldDB" id="A0A397RZ94"/>
<feature type="transmembrane region" description="Helical" evidence="1">
    <location>
        <begin position="7"/>
        <end position="27"/>
    </location>
</feature>
<feature type="transmembrane region" description="Helical" evidence="1">
    <location>
        <begin position="85"/>
        <end position="105"/>
    </location>
</feature>
<keyword evidence="3" id="KW-1185">Reference proteome</keyword>
<dbReference type="EMBL" id="QXEV01000007">
    <property type="protein sequence ID" value="RIA77729.1"/>
    <property type="molecule type" value="Genomic_DNA"/>
</dbReference>
<dbReference type="InterPro" id="IPR008536">
    <property type="entry name" value="DUF818"/>
</dbReference>
<keyword evidence="1" id="KW-0812">Transmembrane</keyword>
<gene>
    <name evidence="2" type="ORF">EI71_00882</name>
</gene>
<reference evidence="2 3" key="1">
    <citation type="submission" date="2018-08" db="EMBL/GenBank/DDBJ databases">
        <title>Genomic Encyclopedia of Archaeal and Bacterial Type Strains, Phase II (KMG-II): from individual species to whole genera.</title>
        <authorList>
            <person name="Goeker M."/>
        </authorList>
    </citation>
    <scope>NUCLEOTIDE SEQUENCE [LARGE SCALE GENOMIC DNA]</scope>
    <source>
        <strain evidence="2 3">ATCC 27112</strain>
    </source>
</reference>
<keyword evidence="1" id="KW-0472">Membrane</keyword>
<protein>
    <submittedName>
        <fullName evidence="2">CHLPS protein DUF818</fullName>
    </submittedName>
</protein>
<comment type="caution">
    <text evidence="2">The sequence shown here is derived from an EMBL/GenBank/DDBJ whole genome shotgun (WGS) entry which is preliminary data.</text>
</comment>
<dbReference type="SUPFAM" id="SSF53474">
    <property type="entry name" value="alpha/beta-Hydrolases"/>
    <property type="match status" value="1"/>
</dbReference>
<feature type="transmembrane region" description="Helical" evidence="1">
    <location>
        <begin position="52"/>
        <end position="73"/>
    </location>
</feature>
<evidence type="ECO:0000313" key="3">
    <source>
        <dbReference type="Proteomes" id="UP000266506"/>
    </source>
</evidence>
<proteinExistence type="predicted"/>
<dbReference type="InterPro" id="IPR029058">
    <property type="entry name" value="AB_hydrolase_fold"/>
</dbReference>
<accession>A0A397RZ94</accession>
<dbReference type="PANTHER" id="PTHR12277">
    <property type="entry name" value="ALPHA/BETA HYDROLASE DOMAIN-CONTAINING PROTEIN"/>
    <property type="match status" value="1"/>
</dbReference>
<sequence>MQFIKKHILSILVLLFTLLFFVLFLYIDLGQVFYILSGSNSLNFMGIFRKTWFLLIPVTVLIPVIIVFTVFYLKNTKGKRKWITFSLTLAFELIYTFVYSMYAVAPGVSFFPRKGSLSFTNEYIKEVKVDVDSNTYTSLYYDKNLPEVTILFCGNSMTSTQAFNYLEYRLDSSSRNLLVMDYPMFMDNQGRLNEETIYKEVDAYMSYLVDVEGYTYSQIRVAGFSIGTGVACYAAEKYPVANLVLFAPYHKFSAAMNNVTPVFYGPLELCVRFKFNSYDRAPNINCKTTILYSLSDKVIPNSSTKELIPRFKDSEVITYNGYTHSQVFFNPTTYSYLLH</sequence>
<dbReference type="Proteomes" id="UP000266506">
    <property type="component" value="Unassembled WGS sequence"/>
</dbReference>
<dbReference type="Gene3D" id="3.40.50.1820">
    <property type="entry name" value="alpha/beta hydrolase"/>
    <property type="match status" value="1"/>
</dbReference>
<name>A0A397RZ94_9MOLU</name>
<dbReference type="RefSeq" id="WP_119016037.1">
    <property type="nucleotide sequence ID" value="NZ_QXEV01000007.1"/>
</dbReference>
<dbReference type="PANTHER" id="PTHR12277:SF81">
    <property type="entry name" value="PROTEIN ABHD13"/>
    <property type="match status" value="1"/>
</dbReference>
<evidence type="ECO:0000313" key="2">
    <source>
        <dbReference type="EMBL" id="RIA77729.1"/>
    </source>
</evidence>
<dbReference type="Pfam" id="PF05677">
    <property type="entry name" value="DUF818"/>
    <property type="match status" value="1"/>
</dbReference>
<keyword evidence="1" id="KW-1133">Transmembrane helix</keyword>